<sequence length="323" mass="35725">MGIQTVTGELAPEQLGKTLMHEHFFFDYAGFQGDRTLAGRSIETLLEEASRAAAIMKKHGVKTVIDPTPSDCGRDATILKALSERTGIHIICASGYYYEGEGGPAYFKFRQALGTAEQEIYDLLKTEVTEGIEGSGIKAGVIKLASSKDQITPYERMFFVAAAQVQKETGVPIVTHTQEGTMGPEQAKLLVENGGIPEKIIIGHMCGNNDIDYQLRTLDYGVNVAFDRFGLQNLVGAPTDDRRIGTFMGLIALGFEDRLFLSHDTVNVWLGRPPQMPPEMKEALKNWQPGHLFENILPKMKQGGLTDEQIDKIFVRNIQRVFS</sequence>
<dbReference type="InterPro" id="IPR032466">
    <property type="entry name" value="Metal_Hydrolase"/>
</dbReference>
<dbReference type="Pfam" id="PF02126">
    <property type="entry name" value="PTE"/>
    <property type="match status" value="1"/>
</dbReference>
<feature type="binding site" evidence="4">
    <location>
        <position position="264"/>
    </location>
    <ligand>
        <name>Zn(2+)</name>
        <dbReference type="ChEBI" id="CHEBI:29105"/>
        <label>1</label>
    </ligand>
</feature>
<dbReference type="Gene3D" id="3.20.20.140">
    <property type="entry name" value="Metal-dependent hydrolases"/>
    <property type="match status" value="1"/>
</dbReference>
<feature type="binding site" evidence="4">
    <location>
        <position position="204"/>
    </location>
    <ligand>
        <name>Zn(2+)</name>
        <dbReference type="ChEBI" id="CHEBI:29105"/>
        <label>2</label>
    </ligand>
</feature>
<dbReference type="RefSeq" id="WP_003353615.1">
    <property type="nucleotide sequence ID" value="NZ_JH414748.1"/>
</dbReference>
<accession>G9QJY5</accession>
<evidence type="ECO:0000313" key="7">
    <source>
        <dbReference type="Proteomes" id="UP000011747"/>
    </source>
</evidence>
<organism evidence="6 7">
    <name type="scientific">Bacillus smithii 7_3_47FAA</name>
    <dbReference type="NCBI Taxonomy" id="665952"/>
    <lineage>
        <taxon>Bacteria</taxon>
        <taxon>Bacillati</taxon>
        <taxon>Bacillota</taxon>
        <taxon>Bacilli</taxon>
        <taxon>Bacillales</taxon>
        <taxon>Bacillaceae</taxon>
        <taxon>Bacillus</taxon>
    </lineage>
</organism>
<dbReference type="PANTHER" id="PTHR10819">
    <property type="entry name" value="PHOSPHOTRIESTERASE-RELATED"/>
    <property type="match status" value="1"/>
</dbReference>
<dbReference type="PIRSF" id="PIRSF016839">
    <property type="entry name" value="PhP"/>
    <property type="match status" value="1"/>
</dbReference>
<reference evidence="6 7" key="1">
    <citation type="submission" date="2011-09" db="EMBL/GenBank/DDBJ databases">
        <title>The Genome Sequence of Bacillus smithii 7_3_47FAA.</title>
        <authorList>
            <consortium name="The Broad Institute Genome Sequencing Platform"/>
            <person name="Earl A."/>
            <person name="Ward D."/>
            <person name="Feldgarden M."/>
            <person name="Gevers D."/>
            <person name="Daigneault M."/>
            <person name="Strauss J."/>
            <person name="Allen-Vercoe E."/>
            <person name="Young S.K."/>
            <person name="Zeng Q."/>
            <person name="Gargeya S."/>
            <person name="Fitzgerald M."/>
            <person name="Haas B."/>
            <person name="Abouelleil A."/>
            <person name="Alvarado L."/>
            <person name="Arachchi H.M."/>
            <person name="Berlin A."/>
            <person name="Brown A."/>
            <person name="Chapman S.B."/>
            <person name="Chen Z."/>
            <person name="Dunbar C."/>
            <person name="Freedman E."/>
            <person name="Gearin G."/>
            <person name="Goldberg J."/>
            <person name="Griggs A."/>
            <person name="Gujja S."/>
            <person name="Heiman D."/>
            <person name="Howarth C."/>
            <person name="Larson L."/>
            <person name="Lui A."/>
            <person name="MacDonald P.J.P."/>
            <person name="Montmayeur A."/>
            <person name="Murphy C."/>
            <person name="Neiman D."/>
            <person name="Pearson M."/>
            <person name="Priest M."/>
            <person name="Roberts A."/>
            <person name="Saif S."/>
            <person name="Shea T."/>
            <person name="Shenoy N."/>
            <person name="Sisk P."/>
            <person name="Stolte C."/>
            <person name="Sykes S."/>
            <person name="Wortman J."/>
            <person name="Nusbaum C."/>
            <person name="Birren B."/>
        </authorList>
    </citation>
    <scope>NUCLEOTIDE SEQUENCE [LARGE SCALE GENOMIC DNA]</scope>
    <source>
        <strain evidence="6 7">7_3_47FAA</strain>
    </source>
</reference>
<dbReference type="GO" id="GO:0008270">
    <property type="term" value="F:zinc ion binding"/>
    <property type="evidence" value="ECO:0007669"/>
    <property type="project" value="InterPro"/>
</dbReference>
<comment type="similarity">
    <text evidence="5">Belongs to the metallo-dependent hydrolases superfamily. Phosphotriesterase family.</text>
</comment>
<keyword evidence="7" id="KW-1185">Reference proteome</keyword>
<dbReference type="PROSITE" id="PS51347">
    <property type="entry name" value="PHOSPHOTRIESTERASE_2"/>
    <property type="match status" value="1"/>
</dbReference>
<keyword evidence="2" id="KW-0378">Hydrolase</keyword>
<dbReference type="Proteomes" id="UP000011747">
    <property type="component" value="Unassembled WGS sequence"/>
</dbReference>
<evidence type="ECO:0000256" key="1">
    <source>
        <dbReference type="ARBA" id="ARBA00022723"/>
    </source>
</evidence>
<feature type="binding site" description="via carbamate group" evidence="4">
    <location>
        <position position="143"/>
    </location>
    <ligand>
        <name>Zn(2+)</name>
        <dbReference type="ChEBI" id="CHEBI:29105"/>
        <label>2</label>
    </ligand>
</feature>
<feature type="binding site" evidence="4">
    <location>
        <position position="176"/>
    </location>
    <ligand>
        <name>Zn(2+)</name>
        <dbReference type="ChEBI" id="CHEBI:29105"/>
        <label>2</label>
    </ligand>
</feature>
<evidence type="ECO:0000313" key="6">
    <source>
        <dbReference type="EMBL" id="EHL78574.1"/>
    </source>
</evidence>
<dbReference type="PANTHER" id="PTHR10819:SF3">
    <property type="entry name" value="PHOSPHOTRIESTERASE-RELATED PROTEIN"/>
    <property type="match status" value="1"/>
</dbReference>
<comment type="cofactor">
    <cofactor evidence="4">
        <name>a divalent metal cation</name>
        <dbReference type="ChEBI" id="CHEBI:60240"/>
    </cofactor>
    <text evidence="4">Binds 2 divalent metal cations per subunit.</text>
</comment>
<name>G9QJY5_9BACI</name>
<keyword evidence="1 4" id="KW-0479">Metal-binding</keyword>
<dbReference type="InterPro" id="IPR001559">
    <property type="entry name" value="Phosphotriesterase"/>
</dbReference>
<evidence type="ECO:0000256" key="5">
    <source>
        <dbReference type="PROSITE-ProRule" id="PRU00679"/>
    </source>
</evidence>
<dbReference type="SUPFAM" id="SSF51556">
    <property type="entry name" value="Metallo-dependent hydrolases"/>
    <property type="match status" value="1"/>
</dbReference>
<evidence type="ECO:0000256" key="4">
    <source>
        <dbReference type="PIRSR" id="PIRSR601559-51"/>
    </source>
</evidence>
<proteinExistence type="inferred from homology"/>
<dbReference type="AlphaFoldDB" id="G9QJY5"/>
<feature type="modified residue" description="N6-carboxylysine" evidence="3 5">
    <location>
        <position position="143"/>
    </location>
</feature>
<dbReference type="EMBL" id="ACWF01000065">
    <property type="protein sequence ID" value="EHL78574.1"/>
    <property type="molecule type" value="Genomic_DNA"/>
</dbReference>
<gene>
    <name evidence="6" type="ORF">HMPREF1015_01524</name>
</gene>
<dbReference type="HOGENOM" id="CLU_054760_1_0_9"/>
<dbReference type="PATRIC" id="fig|665952.3.peg.1310"/>
<evidence type="ECO:0000256" key="3">
    <source>
        <dbReference type="PIRSR" id="PIRSR601559-50"/>
    </source>
</evidence>
<feature type="binding site" evidence="4">
    <location>
        <position position="21"/>
    </location>
    <ligand>
        <name>Zn(2+)</name>
        <dbReference type="ChEBI" id="CHEBI:29105"/>
        <label>1</label>
    </ligand>
</feature>
<feature type="binding site" description="via carbamate group" evidence="4">
    <location>
        <position position="143"/>
    </location>
    <ligand>
        <name>Zn(2+)</name>
        <dbReference type="ChEBI" id="CHEBI:29105"/>
        <label>1</label>
    </ligand>
</feature>
<protein>
    <recommendedName>
        <fullName evidence="8">Phosphotriesterase</fullName>
    </recommendedName>
</protein>
<dbReference type="GO" id="GO:0016787">
    <property type="term" value="F:hydrolase activity"/>
    <property type="evidence" value="ECO:0007669"/>
    <property type="project" value="UniProtKB-KW"/>
</dbReference>
<feature type="binding site" evidence="4">
    <location>
        <position position="23"/>
    </location>
    <ligand>
        <name>Zn(2+)</name>
        <dbReference type="ChEBI" id="CHEBI:29105"/>
        <label>1</label>
    </ligand>
</feature>
<comment type="caution">
    <text evidence="6">The sequence shown here is derived from an EMBL/GenBank/DDBJ whole genome shotgun (WGS) entry which is preliminary data.</text>
</comment>
<evidence type="ECO:0008006" key="8">
    <source>
        <dbReference type="Google" id="ProtNLM"/>
    </source>
</evidence>
<evidence type="ECO:0000256" key="2">
    <source>
        <dbReference type="ARBA" id="ARBA00022801"/>
    </source>
</evidence>